<protein>
    <submittedName>
        <fullName evidence="1">HEAT repeat domain-containing protein</fullName>
    </submittedName>
</protein>
<name>A0ABV7UPF8_9GAMM</name>
<dbReference type="InterPro" id="IPR016024">
    <property type="entry name" value="ARM-type_fold"/>
</dbReference>
<comment type="caution">
    <text evidence="1">The sequence shown here is derived from an EMBL/GenBank/DDBJ whole genome shotgun (WGS) entry which is preliminary data.</text>
</comment>
<evidence type="ECO:0000313" key="2">
    <source>
        <dbReference type="Proteomes" id="UP001595724"/>
    </source>
</evidence>
<evidence type="ECO:0000313" key="1">
    <source>
        <dbReference type="EMBL" id="MFC3658540.1"/>
    </source>
</evidence>
<organism evidence="1 2">
    <name type="scientific">Luteimonas notoginsengisoli</name>
    <dbReference type="NCBI Taxonomy" id="1578200"/>
    <lineage>
        <taxon>Bacteria</taxon>
        <taxon>Pseudomonadati</taxon>
        <taxon>Pseudomonadota</taxon>
        <taxon>Gammaproteobacteria</taxon>
        <taxon>Lysobacterales</taxon>
        <taxon>Lysobacteraceae</taxon>
        <taxon>Luteimonas</taxon>
    </lineage>
</organism>
<dbReference type="Proteomes" id="UP001595724">
    <property type="component" value="Unassembled WGS sequence"/>
</dbReference>
<dbReference type="InterPro" id="IPR011989">
    <property type="entry name" value="ARM-like"/>
</dbReference>
<accession>A0ABV7UPF8</accession>
<dbReference type="EMBL" id="JBHRYF010000001">
    <property type="protein sequence ID" value="MFC3658540.1"/>
    <property type="molecule type" value="Genomic_DNA"/>
</dbReference>
<gene>
    <name evidence="1" type="ORF">ACFOM9_00420</name>
</gene>
<dbReference type="RefSeq" id="WP_386705238.1">
    <property type="nucleotide sequence ID" value="NZ_JBHRYF010000001.1"/>
</dbReference>
<keyword evidence="2" id="KW-1185">Reference proteome</keyword>
<proteinExistence type="predicted"/>
<dbReference type="Pfam" id="PF13646">
    <property type="entry name" value="HEAT_2"/>
    <property type="match status" value="1"/>
</dbReference>
<reference evidence="2" key="1">
    <citation type="journal article" date="2019" name="Int. J. Syst. Evol. Microbiol.">
        <title>The Global Catalogue of Microorganisms (GCM) 10K type strain sequencing project: providing services to taxonomists for standard genome sequencing and annotation.</title>
        <authorList>
            <consortium name="The Broad Institute Genomics Platform"/>
            <consortium name="The Broad Institute Genome Sequencing Center for Infectious Disease"/>
            <person name="Wu L."/>
            <person name="Ma J."/>
        </authorList>
    </citation>
    <scope>NUCLEOTIDE SEQUENCE [LARGE SCALE GENOMIC DNA]</scope>
    <source>
        <strain evidence="2">KCTC 42211</strain>
    </source>
</reference>
<dbReference type="SUPFAM" id="SSF48371">
    <property type="entry name" value="ARM repeat"/>
    <property type="match status" value="1"/>
</dbReference>
<sequence>MPAAQSDAAPARHPGALRQPTVLVALLAAALGGGLVGSQFAGTRTSIGAEAAPSPVVEVPRAAQPSRSVRAWRAATAAPVGDDLGSESTRALRDPAYLRELMARYAGETDPDRRGALLAVLQSAANDQVMGFALRLADNPDPQSRRDGLQLLQAFSLDRAPVRELLLRQIDDERDPDMLRQLIDTLTPAVLPVEDTAPIAERLARLRGHPDPDVRASSVLQSTQWDRQADMEPVLYEAMLDPEPQVQQAAIAGVNATLAHSPRLKDALLEMAGNDAIERDQRTAAVFALQHFPLDRDEYELYRRVAMETGPAASEAAHGPGHGP</sequence>
<dbReference type="Gene3D" id="1.25.10.10">
    <property type="entry name" value="Leucine-rich Repeat Variant"/>
    <property type="match status" value="1"/>
</dbReference>